<dbReference type="FunFam" id="2.130.10.30:FF:000027">
    <property type="entry name" value="Protein FMP25, mitochondrial"/>
    <property type="match status" value="1"/>
</dbReference>
<dbReference type="InterPro" id="IPR053245">
    <property type="entry name" value="MitoProcess-Associated"/>
</dbReference>
<protein>
    <submittedName>
        <fullName evidence="2">Mitochondrial protein-like protein Fmp25</fullName>
    </submittedName>
</protein>
<accession>A0A9P4NQR1</accession>
<dbReference type="PROSITE" id="PS50012">
    <property type="entry name" value="RCC1_3"/>
    <property type="match status" value="2"/>
</dbReference>
<dbReference type="Gene3D" id="2.130.10.30">
    <property type="entry name" value="Regulator of chromosome condensation 1/beta-lactamase-inhibitor protein II"/>
    <property type="match status" value="1"/>
</dbReference>
<comment type="caution">
    <text evidence="2">The sequence shown here is derived from an EMBL/GenBank/DDBJ whole genome shotgun (WGS) entry which is preliminary data.</text>
</comment>
<name>A0A9P4NQR1_9PEZI</name>
<evidence type="ECO:0000313" key="3">
    <source>
        <dbReference type="Proteomes" id="UP000800235"/>
    </source>
</evidence>
<organism evidence="2 3">
    <name type="scientific">Tothia fuscella</name>
    <dbReference type="NCBI Taxonomy" id="1048955"/>
    <lineage>
        <taxon>Eukaryota</taxon>
        <taxon>Fungi</taxon>
        <taxon>Dikarya</taxon>
        <taxon>Ascomycota</taxon>
        <taxon>Pezizomycotina</taxon>
        <taxon>Dothideomycetes</taxon>
        <taxon>Pleosporomycetidae</taxon>
        <taxon>Venturiales</taxon>
        <taxon>Cylindrosympodiaceae</taxon>
        <taxon>Tothia</taxon>
    </lineage>
</organism>
<dbReference type="InterPro" id="IPR009091">
    <property type="entry name" value="RCC1/BLIP-II"/>
</dbReference>
<evidence type="ECO:0000313" key="2">
    <source>
        <dbReference type="EMBL" id="KAF2429551.1"/>
    </source>
</evidence>
<feature type="repeat" description="RCC1" evidence="1">
    <location>
        <begin position="291"/>
        <end position="352"/>
    </location>
</feature>
<dbReference type="Pfam" id="PF13540">
    <property type="entry name" value="RCC1_2"/>
    <property type="match status" value="1"/>
</dbReference>
<dbReference type="GO" id="GO:0005743">
    <property type="term" value="C:mitochondrial inner membrane"/>
    <property type="evidence" value="ECO:0007669"/>
    <property type="project" value="TreeGrafter"/>
</dbReference>
<dbReference type="InterPro" id="IPR000408">
    <property type="entry name" value="Reg_chr_condens"/>
</dbReference>
<feature type="repeat" description="RCC1" evidence="1">
    <location>
        <begin position="227"/>
        <end position="290"/>
    </location>
</feature>
<dbReference type="OrthoDB" id="10256179at2759"/>
<evidence type="ECO:0000256" key="1">
    <source>
        <dbReference type="PROSITE-ProRule" id="PRU00235"/>
    </source>
</evidence>
<gene>
    <name evidence="2" type="ORF">EJ08DRAFT_698266</name>
</gene>
<dbReference type="PANTHER" id="PTHR47563:SF1">
    <property type="entry name" value="PROTEIN FMP25, MITOCHONDRIAL"/>
    <property type="match status" value="1"/>
</dbReference>
<dbReference type="Proteomes" id="UP000800235">
    <property type="component" value="Unassembled WGS sequence"/>
</dbReference>
<keyword evidence="3" id="KW-1185">Reference proteome</keyword>
<dbReference type="EMBL" id="MU007046">
    <property type="protein sequence ID" value="KAF2429551.1"/>
    <property type="molecule type" value="Genomic_DNA"/>
</dbReference>
<proteinExistence type="predicted"/>
<dbReference type="AlphaFoldDB" id="A0A9P4NQR1"/>
<dbReference type="SUPFAM" id="SSF50985">
    <property type="entry name" value="RCC1/BLIP-II"/>
    <property type="match status" value="1"/>
</dbReference>
<dbReference type="GO" id="GO:0034551">
    <property type="term" value="P:mitochondrial respiratory chain complex III assembly"/>
    <property type="evidence" value="ECO:0007669"/>
    <property type="project" value="TreeGrafter"/>
</dbReference>
<sequence>MGAAAFAATLAAYSWQTSRTLYAEEIPASDPTPVFETKRRKAKSKEDNRDLISSQHLQVKKSWENPGVYAWGSNGGRVAAPDSDEKFVKTPRRIPFFNGVLLRDIKLDKKFGAAIDEKGDLLQWGTDFSSTCRKPETTLKGKNLRSLTTSRDRILALSESGTVYSLPVSQEEQQSGPKPSESSWIPFLSFSSPISYRTVAPKDLAWNEKITRISGGLEHLLILTNKGRVFSAAAGSQDFPRHGQLGIPGLTWNTRPSGSYDQPHEIHTLSGFHVTKIAAGDYHSILSDKDGRVFAFGDNSYGQLGFEYSSDSSIVDSPSLLPIQKLYAGTSSVPRVTSVAAGGSNSYFTVDATKVASQTGDDTRLGNVTSDTFSCGQGIWGNLANGRWTHVQSTPVRIPSLSGLFEYDERAGKTVPIRLSRFSVGQTHAAAVMDNVTYLNATKSSSENDTNWGADVVFFGNNEFYQLGTGKRNNVANPVYLRPLDSESEREFRGKEQHRFQITPLKRVRVGGRSVDLEQRVECGRGVTAVYSGV</sequence>
<reference evidence="2" key="1">
    <citation type="journal article" date="2020" name="Stud. Mycol.">
        <title>101 Dothideomycetes genomes: a test case for predicting lifestyles and emergence of pathogens.</title>
        <authorList>
            <person name="Haridas S."/>
            <person name="Albert R."/>
            <person name="Binder M."/>
            <person name="Bloem J."/>
            <person name="Labutti K."/>
            <person name="Salamov A."/>
            <person name="Andreopoulos B."/>
            <person name="Baker S."/>
            <person name="Barry K."/>
            <person name="Bills G."/>
            <person name="Bluhm B."/>
            <person name="Cannon C."/>
            <person name="Castanera R."/>
            <person name="Culley D."/>
            <person name="Daum C."/>
            <person name="Ezra D."/>
            <person name="Gonzalez J."/>
            <person name="Henrissat B."/>
            <person name="Kuo A."/>
            <person name="Liang C."/>
            <person name="Lipzen A."/>
            <person name="Lutzoni F."/>
            <person name="Magnuson J."/>
            <person name="Mondo S."/>
            <person name="Nolan M."/>
            <person name="Ohm R."/>
            <person name="Pangilinan J."/>
            <person name="Park H.-J."/>
            <person name="Ramirez L."/>
            <person name="Alfaro M."/>
            <person name="Sun H."/>
            <person name="Tritt A."/>
            <person name="Yoshinaga Y."/>
            <person name="Zwiers L.-H."/>
            <person name="Turgeon B."/>
            <person name="Goodwin S."/>
            <person name="Spatafora J."/>
            <person name="Crous P."/>
            <person name="Grigoriev I."/>
        </authorList>
    </citation>
    <scope>NUCLEOTIDE SEQUENCE</scope>
    <source>
        <strain evidence="2">CBS 130266</strain>
    </source>
</reference>
<dbReference type="PANTHER" id="PTHR47563">
    <property type="entry name" value="PROTEIN FMP25, MITOCHONDRIAL"/>
    <property type="match status" value="1"/>
</dbReference>